<dbReference type="InterPro" id="IPR001647">
    <property type="entry name" value="HTH_TetR"/>
</dbReference>
<dbReference type="PANTHER" id="PTHR47506:SF3">
    <property type="entry name" value="HTH-TYPE TRANSCRIPTIONAL REGULATOR LMRA"/>
    <property type="match status" value="1"/>
</dbReference>
<organism evidence="7 8">
    <name type="scientific">Microbacterium profundi</name>
    <dbReference type="NCBI Taxonomy" id="450380"/>
    <lineage>
        <taxon>Bacteria</taxon>
        <taxon>Bacillati</taxon>
        <taxon>Actinomycetota</taxon>
        <taxon>Actinomycetes</taxon>
        <taxon>Micrococcales</taxon>
        <taxon>Microbacteriaceae</taxon>
        <taxon>Microbacterium</taxon>
    </lineage>
</organism>
<evidence type="ECO:0000256" key="2">
    <source>
        <dbReference type="ARBA" id="ARBA00023125"/>
    </source>
</evidence>
<evidence type="ECO:0000256" key="1">
    <source>
        <dbReference type="ARBA" id="ARBA00023015"/>
    </source>
</evidence>
<comment type="caution">
    <text evidence="7">The sequence shown here is derived from an EMBL/GenBank/DDBJ whole genome shotgun (WGS) entry which is preliminary data.</text>
</comment>
<evidence type="ECO:0000256" key="4">
    <source>
        <dbReference type="PROSITE-ProRule" id="PRU00335"/>
    </source>
</evidence>
<evidence type="ECO:0000256" key="3">
    <source>
        <dbReference type="ARBA" id="ARBA00023163"/>
    </source>
</evidence>
<evidence type="ECO:0000313" key="8">
    <source>
        <dbReference type="Proteomes" id="UP001553715"/>
    </source>
</evidence>
<dbReference type="Gene3D" id="1.10.357.10">
    <property type="entry name" value="Tetracycline Repressor, domain 2"/>
    <property type="match status" value="1"/>
</dbReference>
<keyword evidence="8" id="KW-1185">Reference proteome</keyword>
<keyword evidence="3" id="KW-0804">Transcription</keyword>
<dbReference type="InterPro" id="IPR036271">
    <property type="entry name" value="Tet_transcr_reg_TetR-rel_C_sf"/>
</dbReference>
<name>A0ABV3LG90_9MICO</name>
<dbReference type="Pfam" id="PF21935">
    <property type="entry name" value="TetR_C_45"/>
    <property type="match status" value="1"/>
</dbReference>
<feature type="compositionally biased region" description="Basic and acidic residues" evidence="5">
    <location>
        <begin position="206"/>
        <end position="231"/>
    </location>
</feature>
<dbReference type="SUPFAM" id="SSF48498">
    <property type="entry name" value="Tetracyclin repressor-like, C-terminal domain"/>
    <property type="match status" value="1"/>
</dbReference>
<dbReference type="EMBL" id="JBFBMH010000008">
    <property type="protein sequence ID" value="MEW1974925.1"/>
    <property type="molecule type" value="Genomic_DNA"/>
</dbReference>
<dbReference type="Proteomes" id="UP001553715">
    <property type="component" value="Unassembled WGS sequence"/>
</dbReference>
<dbReference type="Pfam" id="PF00440">
    <property type="entry name" value="TetR_N"/>
    <property type="match status" value="1"/>
</dbReference>
<feature type="region of interest" description="Disordered" evidence="5">
    <location>
        <begin position="202"/>
        <end position="231"/>
    </location>
</feature>
<accession>A0ABV3LG90</accession>
<dbReference type="InterPro" id="IPR009057">
    <property type="entry name" value="Homeodomain-like_sf"/>
</dbReference>
<keyword evidence="1" id="KW-0805">Transcription regulation</keyword>
<proteinExistence type="predicted"/>
<gene>
    <name evidence="7" type="ORF">AB0301_07615</name>
</gene>
<evidence type="ECO:0000313" key="7">
    <source>
        <dbReference type="EMBL" id="MEW1974925.1"/>
    </source>
</evidence>
<protein>
    <submittedName>
        <fullName evidence="7">TetR/AcrR family transcriptional regulator</fullName>
    </submittedName>
</protein>
<dbReference type="PROSITE" id="PS50977">
    <property type="entry name" value="HTH_TETR_2"/>
    <property type="match status" value="1"/>
</dbReference>
<feature type="domain" description="HTH tetR-type" evidence="6">
    <location>
        <begin position="8"/>
        <end position="68"/>
    </location>
</feature>
<feature type="DNA-binding region" description="H-T-H motif" evidence="4">
    <location>
        <begin position="31"/>
        <end position="50"/>
    </location>
</feature>
<reference evidence="7 8" key="1">
    <citation type="submission" date="2024-06" db="EMBL/GenBank/DDBJ databases">
        <title>The Natural Products Discovery Center: Release of the First 8490 Sequenced Strains for Exploring Actinobacteria Biosynthetic Diversity.</title>
        <authorList>
            <person name="Kalkreuter E."/>
            <person name="Kautsar S.A."/>
            <person name="Yang D."/>
            <person name="Bader C.D."/>
            <person name="Teijaro C.N."/>
            <person name="Fluegel L."/>
            <person name="Davis C.M."/>
            <person name="Simpson J.R."/>
            <person name="Lauterbach L."/>
            <person name="Steele A.D."/>
            <person name="Gui C."/>
            <person name="Meng S."/>
            <person name="Li G."/>
            <person name="Viehrig K."/>
            <person name="Ye F."/>
            <person name="Su P."/>
            <person name="Kiefer A.F."/>
            <person name="Nichols A."/>
            <person name="Cepeda A.J."/>
            <person name="Yan W."/>
            <person name="Fan B."/>
            <person name="Jiang Y."/>
            <person name="Adhikari A."/>
            <person name="Zheng C.-J."/>
            <person name="Schuster L."/>
            <person name="Cowan T.M."/>
            <person name="Smanski M.J."/>
            <person name="Chevrette M.G."/>
            <person name="De Carvalho L.P.S."/>
            <person name="Shen B."/>
        </authorList>
    </citation>
    <scope>NUCLEOTIDE SEQUENCE [LARGE SCALE GENOMIC DNA]</scope>
    <source>
        <strain evidence="7 8">NPDC077434</strain>
    </source>
</reference>
<dbReference type="PANTHER" id="PTHR47506">
    <property type="entry name" value="TRANSCRIPTIONAL REGULATORY PROTEIN"/>
    <property type="match status" value="1"/>
</dbReference>
<dbReference type="SUPFAM" id="SSF46689">
    <property type="entry name" value="Homeodomain-like"/>
    <property type="match status" value="1"/>
</dbReference>
<keyword evidence="2 4" id="KW-0238">DNA-binding</keyword>
<sequence>MAKQARAITTRENIVQAGARLFAQKHYESVRMAELLTEAGTTQGGFYFHFPDGKKTVAEEIIARQDGRFAELRDTAIADTSLDGLNALITFLRTIVSEIENNVVMRAGLRLVIQASEHFPEVAHMPHASWNDAIEAALKKAEAEGSLRPGVDTTVAARGLILLFIGAQTSSFINDQWQSMTSLADTLVDFLRTSIAAPRFTPDAQDLSHHRLQDAGEREEDTIGRAGAERR</sequence>
<evidence type="ECO:0000259" key="6">
    <source>
        <dbReference type="PROSITE" id="PS50977"/>
    </source>
</evidence>
<evidence type="ECO:0000256" key="5">
    <source>
        <dbReference type="SAM" id="MobiDB-lite"/>
    </source>
</evidence>
<dbReference type="RefSeq" id="WP_366232797.1">
    <property type="nucleotide sequence ID" value="NZ_JBFBMH010000008.1"/>
</dbReference>
<dbReference type="InterPro" id="IPR054126">
    <property type="entry name" value="CprB_TetR_C"/>
</dbReference>